<dbReference type="AlphaFoldDB" id="A0A843YYM8"/>
<dbReference type="RefSeq" id="WP_153236210.1">
    <property type="nucleotide sequence ID" value="NZ_WINI01000010.1"/>
</dbReference>
<dbReference type="EMBL" id="WINI01000010">
    <property type="protein sequence ID" value="MQR02578.1"/>
    <property type="molecule type" value="Genomic_DNA"/>
</dbReference>
<sequence length="351" mass="38724">MSDATMKLEAVYYGSAIPANKASLTFLAVVFDRIHFPDVYLPVDGFDSKDVLKEANRIEAYGFTDYDTTLLVGALRCLPMMNDLKQFCHFTGSNTFDAKFGPETVQLVDALELEVFGPRPENFIPTYQTIHSKGLPDNNDCIVYPGALFYPANAIVYATQNGLPLVNDNMHLPVPAFGGNDAVHNTKLLATIMAMECVKFALPNVRALTPKEIIELRAELSKYLAQFRRSLLGLAATLNSQISKSDSYEDIMKAATFIVQTEVEPSLAELRDALEGTEQDWYKRTFDLAKEAPLLATMYATMPRAAVIAKVLIMLGGVFVDSRAGAASQKNASRSGMYYLLRAQDAMRKGP</sequence>
<accession>A0A843YYM8</accession>
<evidence type="ECO:0000313" key="2">
    <source>
        <dbReference type="Proteomes" id="UP000451565"/>
    </source>
</evidence>
<dbReference type="Proteomes" id="UP000451565">
    <property type="component" value="Unassembled WGS sequence"/>
</dbReference>
<gene>
    <name evidence="1" type="ORF">GEV47_18025</name>
</gene>
<reference evidence="1 2" key="1">
    <citation type="submission" date="2019-10" db="EMBL/GenBank/DDBJ databases">
        <title>Glaciimonas soli sp. nov., a psychrophilic bacterium isolated from the forest soil of a high elevation mountain in Taiwan.</title>
        <authorList>
            <person name="Wang L.-T."/>
            <person name="Shieh W.Y."/>
        </authorList>
    </citation>
    <scope>NUCLEOTIDE SEQUENCE [LARGE SCALE GENOMIC DNA]</scope>
    <source>
        <strain evidence="1 2">GS1</strain>
    </source>
</reference>
<proteinExistence type="predicted"/>
<protein>
    <submittedName>
        <fullName evidence="1">Uncharacterized protein</fullName>
    </submittedName>
</protein>
<keyword evidence="2" id="KW-1185">Reference proteome</keyword>
<organism evidence="1 2">
    <name type="scientific">Glaciimonas soli</name>
    <dbReference type="NCBI Taxonomy" id="2590999"/>
    <lineage>
        <taxon>Bacteria</taxon>
        <taxon>Pseudomonadati</taxon>
        <taxon>Pseudomonadota</taxon>
        <taxon>Betaproteobacteria</taxon>
        <taxon>Burkholderiales</taxon>
        <taxon>Oxalobacteraceae</taxon>
        <taxon>Glaciimonas</taxon>
    </lineage>
</organism>
<comment type="caution">
    <text evidence="1">The sequence shown here is derived from an EMBL/GenBank/DDBJ whole genome shotgun (WGS) entry which is preliminary data.</text>
</comment>
<dbReference type="OrthoDB" id="8266141at2"/>
<evidence type="ECO:0000313" key="1">
    <source>
        <dbReference type="EMBL" id="MQR02578.1"/>
    </source>
</evidence>
<name>A0A843YYM8_9BURK</name>